<protein>
    <submittedName>
        <fullName evidence="5">MarR family transcriptional regulator</fullName>
    </submittedName>
</protein>
<dbReference type="InterPro" id="IPR023187">
    <property type="entry name" value="Tscrpt_reg_MarR-type_CS"/>
</dbReference>
<dbReference type="Pfam" id="PF12802">
    <property type="entry name" value="MarR_2"/>
    <property type="match status" value="1"/>
</dbReference>
<evidence type="ECO:0000313" key="6">
    <source>
        <dbReference type="Proteomes" id="UP000324285"/>
    </source>
</evidence>
<keyword evidence="3" id="KW-0804">Transcription</keyword>
<dbReference type="InterPro" id="IPR036388">
    <property type="entry name" value="WH-like_DNA-bd_sf"/>
</dbReference>
<dbReference type="SUPFAM" id="SSF46785">
    <property type="entry name" value="Winged helix' DNA-binding domain"/>
    <property type="match status" value="1"/>
</dbReference>
<evidence type="ECO:0000256" key="1">
    <source>
        <dbReference type="ARBA" id="ARBA00023015"/>
    </source>
</evidence>
<dbReference type="SMART" id="SM00347">
    <property type="entry name" value="HTH_MARR"/>
    <property type="match status" value="1"/>
</dbReference>
<reference evidence="5" key="1">
    <citation type="submission" date="2021-02" db="EMBL/GenBank/DDBJ databases">
        <title>Strain Y2R2, a novel species of the genus Halomonas.</title>
        <authorList>
            <person name="Huang H."/>
        </authorList>
    </citation>
    <scope>NUCLEOTIDE SEQUENCE</scope>
    <source>
        <strain evidence="5">Y2R2</strain>
    </source>
</reference>
<evidence type="ECO:0000256" key="3">
    <source>
        <dbReference type="ARBA" id="ARBA00023163"/>
    </source>
</evidence>
<evidence type="ECO:0000313" key="5">
    <source>
        <dbReference type="EMBL" id="QEM83665.1"/>
    </source>
</evidence>
<dbReference type="Gene3D" id="1.10.10.10">
    <property type="entry name" value="Winged helix-like DNA-binding domain superfamily/Winged helix DNA-binding domain"/>
    <property type="match status" value="1"/>
</dbReference>
<dbReference type="PANTHER" id="PTHR42756:SF1">
    <property type="entry name" value="TRANSCRIPTIONAL REPRESSOR OF EMRAB OPERON"/>
    <property type="match status" value="1"/>
</dbReference>
<accession>A0A5C1NNC1</accession>
<feature type="domain" description="HTH marR-type" evidence="4">
    <location>
        <begin position="1"/>
        <end position="157"/>
    </location>
</feature>
<proteinExistence type="predicted"/>
<dbReference type="InterPro" id="IPR036390">
    <property type="entry name" value="WH_DNA-bd_sf"/>
</dbReference>
<keyword evidence="2" id="KW-0238">DNA-binding</keyword>
<evidence type="ECO:0000259" key="4">
    <source>
        <dbReference type="PROSITE" id="PS50995"/>
    </source>
</evidence>
<dbReference type="AlphaFoldDB" id="A0A5C1NNC1"/>
<dbReference type="InterPro" id="IPR000835">
    <property type="entry name" value="HTH_MarR-typ"/>
</dbReference>
<dbReference type="EMBL" id="CP038437">
    <property type="protein sequence ID" value="QEM83665.1"/>
    <property type="molecule type" value="Genomic_DNA"/>
</dbReference>
<dbReference type="PROSITE" id="PS50995">
    <property type="entry name" value="HTH_MARR_2"/>
    <property type="match status" value="1"/>
</dbReference>
<dbReference type="Proteomes" id="UP000324285">
    <property type="component" value="Chromosome"/>
</dbReference>
<dbReference type="GO" id="GO:0003700">
    <property type="term" value="F:DNA-binding transcription factor activity"/>
    <property type="evidence" value="ECO:0007669"/>
    <property type="project" value="InterPro"/>
</dbReference>
<gene>
    <name evidence="5" type="ORF">E4T21_20425</name>
</gene>
<dbReference type="OrthoDB" id="32523at2"/>
<dbReference type="PRINTS" id="PR00598">
    <property type="entry name" value="HTHMARR"/>
</dbReference>
<dbReference type="PANTHER" id="PTHR42756">
    <property type="entry name" value="TRANSCRIPTIONAL REGULATOR, MARR"/>
    <property type="match status" value="1"/>
</dbReference>
<sequence length="163" mass="18122">MDKVDRILDQWRTERPDLDVTAMGPIGRISRLMAYLRQGMDPVFHAHGLNGASFDVLATLLRSGPPYALTPSELIDWTMVTSGTMTNRIDRLAEAGLVERRPNPEDGRGSLIALTDKGKTLIDRAVSDHCRKQEELLTPLSAEEIETLNALLSKWLHQASSSE</sequence>
<name>A0A5C1NNC1_9GAMM</name>
<dbReference type="PROSITE" id="PS01117">
    <property type="entry name" value="HTH_MARR_1"/>
    <property type="match status" value="1"/>
</dbReference>
<dbReference type="RefSeq" id="WP_149286786.1">
    <property type="nucleotide sequence ID" value="NZ_CP038437.2"/>
</dbReference>
<evidence type="ECO:0000256" key="2">
    <source>
        <dbReference type="ARBA" id="ARBA00023125"/>
    </source>
</evidence>
<dbReference type="GO" id="GO:0003677">
    <property type="term" value="F:DNA binding"/>
    <property type="evidence" value="ECO:0007669"/>
    <property type="project" value="UniProtKB-KW"/>
</dbReference>
<keyword evidence="1" id="KW-0805">Transcription regulation</keyword>
<keyword evidence="6" id="KW-1185">Reference proteome</keyword>
<dbReference type="KEGG" id="hbh:E4T21_20425"/>
<organism evidence="5 6">
    <name type="scientific">Halomonas binhaiensis</name>
    <dbReference type="NCBI Taxonomy" id="2562282"/>
    <lineage>
        <taxon>Bacteria</taxon>
        <taxon>Pseudomonadati</taxon>
        <taxon>Pseudomonadota</taxon>
        <taxon>Gammaproteobacteria</taxon>
        <taxon>Oceanospirillales</taxon>
        <taxon>Halomonadaceae</taxon>
        <taxon>Halomonas</taxon>
    </lineage>
</organism>